<accession>A0AAV2F9M8</accession>
<protein>
    <submittedName>
        <fullName evidence="1">Uncharacterized protein</fullName>
    </submittedName>
</protein>
<name>A0AAV2F9M8_9ROSI</name>
<dbReference type="Proteomes" id="UP001497516">
    <property type="component" value="Chromosome 6"/>
</dbReference>
<reference evidence="1 2" key="1">
    <citation type="submission" date="2024-04" db="EMBL/GenBank/DDBJ databases">
        <authorList>
            <person name="Fracassetti M."/>
        </authorList>
    </citation>
    <scope>NUCLEOTIDE SEQUENCE [LARGE SCALE GENOMIC DNA]</scope>
</reference>
<dbReference type="AlphaFoldDB" id="A0AAV2F9M8"/>
<sequence>MTGFSAGTLMYRNMLATGEFAAAIVRLPLVLRLPLQHVQDYPTFVPRSYSSIPSHPIRNRKSAEALAGLYLKYNHPSSS</sequence>
<dbReference type="EMBL" id="OZ034819">
    <property type="protein sequence ID" value="CAL1394603.1"/>
    <property type="molecule type" value="Genomic_DNA"/>
</dbReference>
<keyword evidence="2" id="KW-1185">Reference proteome</keyword>
<organism evidence="1 2">
    <name type="scientific">Linum trigynum</name>
    <dbReference type="NCBI Taxonomy" id="586398"/>
    <lineage>
        <taxon>Eukaryota</taxon>
        <taxon>Viridiplantae</taxon>
        <taxon>Streptophyta</taxon>
        <taxon>Embryophyta</taxon>
        <taxon>Tracheophyta</taxon>
        <taxon>Spermatophyta</taxon>
        <taxon>Magnoliopsida</taxon>
        <taxon>eudicotyledons</taxon>
        <taxon>Gunneridae</taxon>
        <taxon>Pentapetalae</taxon>
        <taxon>rosids</taxon>
        <taxon>fabids</taxon>
        <taxon>Malpighiales</taxon>
        <taxon>Linaceae</taxon>
        <taxon>Linum</taxon>
    </lineage>
</organism>
<proteinExistence type="predicted"/>
<evidence type="ECO:0000313" key="1">
    <source>
        <dbReference type="EMBL" id="CAL1394603.1"/>
    </source>
</evidence>
<evidence type="ECO:0000313" key="2">
    <source>
        <dbReference type="Proteomes" id="UP001497516"/>
    </source>
</evidence>
<gene>
    <name evidence="1" type="ORF">LTRI10_LOCUS35095</name>
</gene>